<dbReference type="EMBL" id="AGTP01041667">
    <property type="status" value="NOT_ANNOTATED_CDS"/>
    <property type="molecule type" value="Genomic_DNA"/>
</dbReference>
<accession>I3N3L3</accession>
<dbReference type="STRING" id="43179.ENSSTOP00000018959"/>
<dbReference type="InterPro" id="IPR040119">
    <property type="entry name" value="C10orf67-like"/>
</dbReference>
<reference evidence="4" key="2">
    <citation type="submission" date="2025-08" db="UniProtKB">
        <authorList>
            <consortium name="Ensembl"/>
        </authorList>
    </citation>
    <scope>IDENTIFICATION</scope>
</reference>
<dbReference type="InParanoid" id="I3N3L3"/>
<keyword evidence="1" id="KW-0175">Coiled coil</keyword>
<feature type="domain" description="DUF4709" evidence="2">
    <location>
        <begin position="37"/>
        <end position="146"/>
    </location>
</feature>
<evidence type="ECO:0000256" key="1">
    <source>
        <dbReference type="SAM" id="Coils"/>
    </source>
</evidence>
<dbReference type="EMBL" id="AGTP01041666">
    <property type="status" value="NOT_ANNOTATED_CDS"/>
    <property type="molecule type" value="Genomic_DNA"/>
</dbReference>
<dbReference type="Proteomes" id="UP000005215">
    <property type="component" value="Unassembled WGS sequence"/>
</dbReference>
<dbReference type="EMBL" id="AGTP01041668">
    <property type="status" value="NOT_ANNOTATED_CDS"/>
    <property type="molecule type" value="Genomic_DNA"/>
</dbReference>
<feature type="domain" description="DUF4724" evidence="3">
    <location>
        <begin position="381"/>
        <end position="445"/>
    </location>
</feature>
<reference evidence="4" key="3">
    <citation type="submission" date="2025-09" db="UniProtKB">
        <authorList>
            <consortium name="Ensembl"/>
        </authorList>
    </citation>
    <scope>IDENTIFICATION</scope>
</reference>
<name>I3N3L3_ICTTR</name>
<reference evidence="5" key="1">
    <citation type="submission" date="2011-11" db="EMBL/GenBank/DDBJ databases">
        <title>The Draft Genome of Spermophilus tridecemlineatus.</title>
        <authorList>
            <consortium name="The Broad Institute Genome Assembly &amp; Analysis Group"/>
            <consortium name="Computational R&amp;D Group"/>
            <consortium name="and Sequencing Platform"/>
            <person name="Di Palma F."/>
            <person name="Alfoldi J."/>
            <person name="Johnson J."/>
            <person name="Berlin A."/>
            <person name="Gnerre S."/>
            <person name="Jaffe D."/>
            <person name="MacCallum I."/>
            <person name="Young S."/>
            <person name="Walker B.J."/>
            <person name="Lindblad-Toh K."/>
        </authorList>
    </citation>
    <scope>NUCLEOTIDE SEQUENCE [LARGE SCALE GENOMIC DNA]</scope>
</reference>
<dbReference type="AlphaFoldDB" id="I3N3L3"/>
<sequence length="449" mass="53543">MAEAPTDTREEWHRARGCWKLIQNLDFAIQQFQFNPRFNISDDLKVGFFTTDHATQTDSSEILPLKELSSCTKKLVKIVSSLEQDYRFVKQFLQMKFEDRLQEESSNIFNDLHDRILEIERRYHQNEDTMRKCFNQQLADAIADIRGMYKKYFDVEEEKAALQDATNIKLNILEKKLKEKERIIRELKEELERCEEAGFLKLDLFAKETSSPRQTFEKENSEYKQENERLLQVIAGLEEEIRLNIKENSVLEDEIINLKEISEQDQRTIQKLMDSRERLRYELECEKSVVQDMINKQKEDMELRKKYDSVSVRNLKTGWGREGSDEGRRILEMHVETLKANLENQKKKLERCKKESEQINKNWERKFHILRNSFHVLKDEMFTRHTLFRQFAVLADTSFNYVRVKPLFVQSKLNLEETASSSSDYHLTLIEKKYPETVSDQLSLHQSPR</sequence>
<dbReference type="PANTHER" id="PTHR22382">
    <property type="entry name" value="RIKEN CDNA 4921504E06 GENE"/>
    <property type="match status" value="1"/>
</dbReference>
<dbReference type="GeneTree" id="ENSGT00390000003836"/>
<dbReference type="HOGENOM" id="CLU_061816_0_0_1"/>
<proteinExistence type="predicted"/>
<keyword evidence="5" id="KW-1185">Reference proteome</keyword>
<dbReference type="EMBL" id="AGTP01041670">
    <property type="status" value="NOT_ANNOTATED_CDS"/>
    <property type="molecule type" value="Genomic_DNA"/>
</dbReference>
<dbReference type="FunCoup" id="I3N3L3">
    <property type="interactions" value="1"/>
</dbReference>
<dbReference type="Pfam" id="PF15821">
    <property type="entry name" value="DUF4709"/>
    <property type="match status" value="1"/>
</dbReference>
<dbReference type="InterPro" id="IPR031711">
    <property type="entry name" value="DUF4724"/>
</dbReference>
<evidence type="ECO:0000313" key="4">
    <source>
        <dbReference type="Ensembl" id="ENSSTOP00000018959.2"/>
    </source>
</evidence>
<protein>
    <recommendedName>
        <fullName evidence="6">DUF4709 domain-containing protein</fullName>
    </recommendedName>
</protein>
<evidence type="ECO:0008006" key="6">
    <source>
        <dbReference type="Google" id="ProtNLM"/>
    </source>
</evidence>
<dbReference type="PANTHER" id="PTHR22382:SF7">
    <property type="entry name" value="RIKEN CDNA 4921504E06 GENE"/>
    <property type="match status" value="1"/>
</dbReference>
<dbReference type="eggNOG" id="ENOG502S05Y">
    <property type="taxonomic scope" value="Eukaryota"/>
</dbReference>
<dbReference type="Ensembl" id="ENSSTOT00000022819.2">
    <property type="protein sequence ID" value="ENSSTOP00000018959.2"/>
    <property type="gene ID" value="ENSSTOG00000010976.3"/>
</dbReference>
<gene>
    <name evidence="4" type="primary">CUNH10orf67</name>
</gene>
<dbReference type="InterPro" id="IPR031651">
    <property type="entry name" value="DUF4709"/>
</dbReference>
<evidence type="ECO:0000313" key="5">
    <source>
        <dbReference type="Proteomes" id="UP000005215"/>
    </source>
</evidence>
<feature type="coiled-coil region" evidence="1">
    <location>
        <begin position="170"/>
        <end position="254"/>
    </location>
</feature>
<evidence type="ECO:0000259" key="3">
    <source>
        <dbReference type="Pfam" id="PF15852"/>
    </source>
</evidence>
<evidence type="ECO:0000259" key="2">
    <source>
        <dbReference type="Pfam" id="PF15821"/>
    </source>
</evidence>
<dbReference type="Pfam" id="PF15852">
    <property type="entry name" value="DUF4724"/>
    <property type="match status" value="1"/>
</dbReference>
<organism evidence="4 5">
    <name type="scientific">Ictidomys tridecemlineatus</name>
    <name type="common">Thirteen-lined ground squirrel</name>
    <name type="synonym">Spermophilus tridecemlineatus</name>
    <dbReference type="NCBI Taxonomy" id="43179"/>
    <lineage>
        <taxon>Eukaryota</taxon>
        <taxon>Metazoa</taxon>
        <taxon>Chordata</taxon>
        <taxon>Craniata</taxon>
        <taxon>Vertebrata</taxon>
        <taxon>Euteleostomi</taxon>
        <taxon>Mammalia</taxon>
        <taxon>Eutheria</taxon>
        <taxon>Euarchontoglires</taxon>
        <taxon>Glires</taxon>
        <taxon>Rodentia</taxon>
        <taxon>Sciuromorpha</taxon>
        <taxon>Sciuridae</taxon>
        <taxon>Xerinae</taxon>
        <taxon>Marmotini</taxon>
        <taxon>Ictidomys</taxon>
    </lineage>
</organism>
<dbReference type="EMBL" id="AGTP01041669">
    <property type="status" value="NOT_ANNOTATED_CDS"/>
    <property type="molecule type" value="Genomic_DNA"/>
</dbReference>
<feature type="coiled-coil region" evidence="1">
    <location>
        <begin position="328"/>
        <end position="366"/>
    </location>
</feature>